<accession>A0A7U8GG15</accession>
<dbReference type="AlphaFoldDB" id="A0A7U8GG15"/>
<evidence type="ECO:0000313" key="2">
    <source>
        <dbReference type="Proteomes" id="UP000556298"/>
    </source>
</evidence>
<comment type="caution">
    <text evidence="1">The sequence shown here is derived from an EMBL/GenBank/DDBJ whole genome shotgun (WGS) entry which is preliminary data.</text>
</comment>
<feature type="non-terminal residue" evidence="1">
    <location>
        <position position="1"/>
    </location>
</feature>
<evidence type="ECO:0000313" key="1">
    <source>
        <dbReference type="EMBL" id="EAJ5681630.1"/>
    </source>
</evidence>
<proteinExistence type="predicted"/>
<gene>
    <name evidence="1" type="ORF">BXA13_04825</name>
</gene>
<name>A0A7U8GG15_CAMLA</name>
<dbReference type="InterPro" id="IPR005046">
    <property type="entry name" value="DUF285"/>
</dbReference>
<dbReference type="Pfam" id="PF03382">
    <property type="entry name" value="DUF285"/>
    <property type="match status" value="1"/>
</dbReference>
<reference evidence="1 2" key="1">
    <citation type="submission" date="2018-05" db="EMBL/GenBank/DDBJ databases">
        <authorList>
            <consortium name="PulseNet: The National Subtyping Network for Foodborne Disease Surveillance"/>
            <person name="Tarr C.L."/>
            <person name="Trees E."/>
            <person name="Katz L.S."/>
            <person name="Carleton-Romer H.A."/>
            <person name="Stroika S."/>
            <person name="Kucerova Z."/>
            <person name="Roache K.F."/>
            <person name="Sabol A.L."/>
            <person name="Besser J."/>
            <person name="Gerner-Smidt P."/>
        </authorList>
    </citation>
    <scope>NUCLEOTIDE SEQUENCE [LARGE SCALE GENOMIC DNA]</scope>
    <source>
        <strain evidence="1 2">2016D-0268</strain>
    </source>
</reference>
<dbReference type="Proteomes" id="UP000556298">
    <property type="component" value="Unassembled WGS sequence"/>
</dbReference>
<protein>
    <submittedName>
        <fullName evidence="1">BspA family leucine-rich repeat surface protein</fullName>
    </submittedName>
</protein>
<organism evidence="1 2">
    <name type="scientific">Campylobacter lari</name>
    <dbReference type="NCBI Taxonomy" id="201"/>
    <lineage>
        <taxon>Bacteria</taxon>
        <taxon>Pseudomonadati</taxon>
        <taxon>Campylobacterota</taxon>
        <taxon>Epsilonproteobacteria</taxon>
        <taxon>Campylobacterales</taxon>
        <taxon>Campylobacteraceae</taxon>
        <taxon>Campylobacter</taxon>
    </lineage>
</organism>
<dbReference type="EMBL" id="AABYWZ010000011">
    <property type="protein sequence ID" value="EAJ5681630.1"/>
    <property type="molecule type" value="Genomic_DNA"/>
</dbReference>
<sequence length="42" mass="4968">NVVYMNNMFYGCTNFNQPLEKWNMLNAASKHHISNHKNTNKI</sequence>